<organism evidence="1">
    <name type="scientific">Cladocopium goreaui</name>
    <dbReference type="NCBI Taxonomy" id="2562237"/>
    <lineage>
        <taxon>Eukaryota</taxon>
        <taxon>Sar</taxon>
        <taxon>Alveolata</taxon>
        <taxon>Dinophyceae</taxon>
        <taxon>Suessiales</taxon>
        <taxon>Symbiodiniaceae</taxon>
        <taxon>Cladocopium</taxon>
    </lineage>
</organism>
<dbReference type="Proteomes" id="UP001152797">
    <property type="component" value="Unassembled WGS sequence"/>
</dbReference>
<evidence type="ECO:0000313" key="3">
    <source>
        <dbReference type="Proteomes" id="UP001152797"/>
    </source>
</evidence>
<proteinExistence type="predicted"/>
<evidence type="ECO:0000313" key="2">
    <source>
        <dbReference type="EMBL" id="CAL4782954.1"/>
    </source>
</evidence>
<name>A0A9P1CNL6_9DINO</name>
<dbReference type="EMBL" id="CAMXCT010002101">
    <property type="protein sequence ID" value="CAI3995642.1"/>
    <property type="molecule type" value="Genomic_DNA"/>
</dbReference>
<accession>A0A9P1CNL6</accession>
<protein>
    <submittedName>
        <fullName evidence="1">Uncharacterized protein</fullName>
    </submittedName>
</protein>
<dbReference type="EMBL" id="CAMXCT020002101">
    <property type="protein sequence ID" value="CAL1149017.1"/>
    <property type="molecule type" value="Genomic_DNA"/>
</dbReference>
<evidence type="ECO:0000313" key="1">
    <source>
        <dbReference type="EMBL" id="CAI3995642.1"/>
    </source>
</evidence>
<dbReference type="EMBL" id="CAMXCT030002101">
    <property type="protein sequence ID" value="CAL4782954.1"/>
    <property type="molecule type" value="Genomic_DNA"/>
</dbReference>
<dbReference type="AlphaFoldDB" id="A0A9P1CNL6"/>
<comment type="caution">
    <text evidence="1">The sequence shown here is derived from an EMBL/GenBank/DDBJ whole genome shotgun (WGS) entry which is preliminary data.</text>
</comment>
<reference evidence="2 3" key="2">
    <citation type="submission" date="2024-05" db="EMBL/GenBank/DDBJ databases">
        <authorList>
            <person name="Chen Y."/>
            <person name="Shah S."/>
            <person name="Dougan E. K."/>
            <person name="Thang M."/>
            <person name="Chan C."/>
        </authorList>
    </citation>
    <scope>NUCLEOTIDE SEQUENCE [LARGE SCALE GENOMIC DNA]</scope>
</reference>
<keyword evidence="3" id="KW-1185">Reference proteome</keyword>
<sequence length="221" mass="24674">MSPDVIVGLTAAISIAFRYLEPIHHNMQLAQNLQEQRLLAFDKIVSASKLLLKQVGRAKYMESIWSLWVQLSQSIFMLERILWPNQPPETELHIVLPPEPRPLSDVLLDNFNDSATTIFQAIAPLEQFHEWFVAEYDTVLHMEFNNMLLDSILLFRTTESMLRMKQRLQSLIPAPAASAIDLDTDPPVAATAATSSASSTAPAVAEPMVITSAAGEALSWY</sequence>
<gene>
    <name evidence="1" type="ORF">C1SCF055_LOCUS22176</name>
</gene>
<reference evidence="1" key="1">
    <citation type="submission" date="2022-10" db="EMBL/GenBank/DDBJ databases">
        <authorList>
            <person name="Chen Y."/>
            <person name="Dougan E. K."/>
            <person name="Chan C."/>
            <person name="Rhodes N."/>
            <person name="Thang M."/>
        </authorList>
    </citation>
    <scope>NUCLEOTIDE SEQUENCE</scope>
</reference>